<evidence type="ECO:0000256" key="6">
    <source>
        <dbReference type="SAM" id="MobiDB-lite"/>
    </source>
</evidence>
<dbReference type="InterPro" id="IPR036259">
    <property type="entry name" value="MFS_trans_sf"/>
</dbReference>
<keyword evidence="2" id="KW-0813">Transport</keyword>
<feature type="transmembrane region" description="Helical" evidence="7">
    <location>
        <begin position="309"/>
        <end position="330"/>
    </location>
</feature>
<evidence type="ECO:0000256" key="3">
    <source>
        <dbReference type="ARBA" id="ARBA00022692"/>
    </source>
</evidence>
<dbReference type="PROSITE" id="PS50850">
    <property type="entry name" value="MFS"/>
    <property type="match status" value="1"/>
</dbReference>
<dbReference type="Gene3D" id="1.20.1720.10">
    <property type="entry name" value="Multidrug resistance protein D"/>
    <property type="match status" value="1"/>
</dbReference>
<keyword evidence="3 7" id="KW-0812">Transmembrane</keyword>
<keyword evidence="5 7" id="KW-0472">Membrane</keyword>
<proteinExistence type="predicted"/>
<evidence type="ECO:0000259" key="8">
    <source>
        <dbReference type="PROSITE" id="PS50850"/>
    </source>
</evidence>
<evidence type="ECO:0000256" key="5">
    <source>
        <dbReference type="ARBA" id="ARBA00023136"/>
    </source>
</evidence>
<feature type="transmembrane region" description="Helical" evidence="7">
    <location>
        <begin position="266"/>
        <end position="289"/>
    </location>
</feature>
<dbReference type="SUPFAM" id="SSF103473">
    <property type="entry name" value="MFS general substrate transporter"/>
    <property type="match status" value="1"/>
</dbReference>
<feature type="transmembrane region" description="Helical" evidence="7">
    <location>
        <begin position="157"/>
        <end position="178"/>
    </location>
</feature>
<feature type="domain" description="Major facilitator superfamily (MFS) profile" evidence="8">
    <location>
        <begin position="25"/>
        <end position="473"/>
    </location>
</feature>
<accession>A0A9Q9DRG1</accession>
<evidence type="ECO:0000256" key="4">
    <source>
        <dbReference type="ARBA" id="ARBA00022989"/>
    </source>
</evidence>
<name>A0A9Q9DRG1_CURCL</name>
<evidence type="ECO:0000256" key="1">
    <source>
        <dbReference type="ARBA" id="ARBA00004141"/>
    </source>
</evidence>
<dbReference type="InterPro" id="IPR020846">
    <property type="entry name" value="MFS_dom"/>
</dbReference>
<feature type="transmembrane region" description="Helical" evidence="7">
    <location>
        <begin position="21"/>
        <end position="46"/>
    </location>
</feature>
<dbReference type="Gene3D" id="1.20.1250.20">
    <property type="entry name" value="MFS general substrate transporter like domains"/>
    <property type="match status" value="1"/>
</dbReference>
<sequence>MLEMMGLRGSAAPPGLRWRSHTLFIVLTVSMGAFIDLFLYGIIVPVLPFLLKDRIGLPDSQIQSTISYLLAIYAAASCTISPIAGILVDKFSKSRQLPFLLGLILLLLSTILLAVGRSVAVLAIARFLQGASGGVVWTIGGAIVVETVGQENLGKTMGVLLSFVAVAGLFSPIVGGVLYTKTGYTGVFGVGLALIVVDFMLRVFMVEPKVAARYASPEPDASRNSGNTQENTEETPLIPNSSVTSDHFRLSKPANRFTRSVPMLMLLRNTALLTAIWIGFMQALLIGSFDATVPLVASEQFGFNSLKAGLLFLPLGGADFFLGPIFGWCVDRFGTKPAAFLGFVWLIPTLILLRLPTESDLVDKLEPSRLIALYAGLLAANGVGLAGIGSPGIVEAGNVVEKYYKANKDLFEHAPYAQLYGINNMVWGAGLTLGPLIAGLLRNKIGYGNMNVVLACLCALTAILSAIFLGGKEEDDDDITRESDD</sequence>
<dbReference type="PANTHER" id="PTHR23506:SF37">
    <property type="entry name" value="MAJOR FACILITATOR SUPERFAMILY (MFS) PROFILE DOMAIN-CONTAINING PROTEIN"/>
    <property type="match status" value="1"/>
</dbReference>
<organism evidence="9 10">
    <name type="scientific">Curvularia clavata</name>
    <dbReference type="NCBI Taxonomy" id="95742"/>
    <lineage>
        <taxon>Eukaryota</taxon>
        <taxon>Fungi</taxon>
        <taxon>Dikarya</taxon>
        <taxon>Ascomycota</taxon>
        <taxon>Pezizomycotina</taxon>
        <taxon>Dothideomycetes</taxon>
        <taxon>Pleosporomycetidae</taxon>
        <taxon>Pleosporales</taxon>
        <taxon>Pleosporineae</taxon>
        <taxon>Pleosporaceae</taxon>
        <taxon>Curvularia</taxon>
    </lineage>
</organism>
<feature type="transmembrane region" description="Helical" evidence="7">
    <location>
        <begin position="337"/>
        <end position="355"/>
    </location>
</feature>
<evidence type="ECO:0000313" key="9">
    <source>
        <dbReference type="EMBL" id="USP76000.1"/>
    </source>
</evidence>
<dbReference type="InterPro" id="IPR050930">
    <property type="entry name" value="MFS_Vesicular_Transporter"/>
</dbReference>
<dbReference type="GO" id="GO:0016020">
    <property type="term" value="C:membrane"/>
    <property type="evidence" value="ECO:0007669"/>
    <property type="project" value="UniProtKB-SubCell"/>
</dbReference>
<evidence type="ECO:0000256" key="7">
    <source>
        <dbReference type="SAM" id="Phobius"/>
    </source>
</evidence>
<dbReference type="PANTHER" id="PTHR23506">
    <property type="entry name" value="GH10249P"/>
    <property type="match status" value="1"/>
</dbReference>
<feature type="transmembrane region" description="Helical" evidence="7">
    <location>
        <begin position="184"/>
        <end position="204"/>
    </location>
</feature>
<comment type="subcellular location">
    <subcellularLocation>
        <location evidence="1">Membrane</location>
        <topology evidence="1">Multi-pass membrane protein</topology>
    </subcellularLocation>
</comment>
<dbReference type="AlphaFoldDB" id="A0A9Q9DRG1"/>
<dbReference type="EMBL" id="CP089275">
    <property type="protein sequence ID" value="USP76000.1"/>
    <property type="molecule type" value="Genomic_DNA"/>
</dbReference>
<evidence type="ECO:0000256" key="2">
    <source>
        <dbReference type="ARBA" id="ARBA00022448"/>
    </source>
</evidence>
<feature type="region of interest" description="Disordered" evidence="6">
    <location>
        <begin position="216"/>
        <end position="239"/>
    </location>
</feature>
<dbReference type="GO" id="GO:0022857">
    <property type="term" value="F:transmembrane transporter activity"/>
    <property type="evidence" value="ECO:0007669"/>
    <property type="project" value="InterPro"/>
</dbReference>
<feature type="transmembrane region" description="Helical" evidence="7">
    <location>
        <begin position="100"/>
        <end position="121"/>
    </location>
</feature>
<dbReference type="CDD" id="cd17325">
    <property type="entry name" value="MFS_MdtG_SLC18_like"/>
    <property type="match status" value="1"/>
</dbReference>
<gene>
    <name evidence="9" type="ORF">yc1106_03274</name>
</gene>
<feature type="transmembrane region" description="Helical" evidence="7">
    <location>
        <begin position="452"/>
        <end position="471"/>
    </location>
</feature>
<feature type="transmembrane region" description="Helical" evidence="7">
    <location>
        <begin position="127"/>
        <end position="145"/>
    </location>
</feature>
<dbReference type="Pfam" id="PF07690">
    <property type="entry name" value="MFS_1"/>
    <property type="match status" value="1"/>
</dbReference>
<dbReference type="Proteomes" id="UP001056012">
    <property type="component" value="Chromosome 2"/>
</dbReference>
<dbReference type="VEuPathDB" id="FungiDB:yc1106_03274"/>
<keyword evidence="4 7" id="KW-1133">Transmembrane helix</keyword>
<protein>
    <recommendedName>
        <fullName evidence="8">Major facilitator superfamily (MFS) profile domain-containing protein</fullName>
    </recommendedName>
</protein>
<dbReference type="InterPro" id="IPR011701">
    <property type="entry name" value="MFS"/>
</dbReference>
<dbReference type="OrthoDB" id="5086884at2759"/>
<evidence type="ECO:0000313" key="10">
    <source>
        <dbReference type="Proteomes" id="UP001056012"/>
    </source>
</evidence>
<keyword evidence="10" id="KW-1185">Reference proteome</keyword>
<feature type="transmembrane region" description="Helical" evidence="7">
    <location>
        <begin position="66"/>
        <end position="88"/>
    </location>
</feature>
<reference evidence="9" key="1">
    <citation type="submission" date="2021-12" db="EMBL/GenBank/DDBJ databases">
        <title>Curvularia clavata genome.</title>
        <authorList>
            <person name="Cao Y."/>
        </authorList>
    </citation>
    <scope>NUCLEOTIDE SEQUENCE</scope>
    <source>
        <strain evidence="9">Yc1106</strain>
    </source>
</reference>